<evidence type="ECO:0000313" key="2">
    <source>
        <dbReference type="EMBL" id="AKP50195.1"/>
    </source>
</evidence>
<evidence type="ECO:0000256" key="1">
    <source>
        <dbReference type="SAM" id="Phobius"/>
    </source>
</evidence>
<accession>A0A0H4PAN2</accession>
<keyword evidence="1" id="KW-0812">Transmembrane</keyword>
<protein>
    <submittedName>
        <fullName evidence="2">Uncharacterized protein</fullName>
    </submittedName>
</protein>
<keyword evidence="3" id="KW-1185">Reference proteome</keyword>
<reference evidence="2 3" key="1">
    <citation type="submission" date="2015-07" db="EMBL/GenBank/DDBJ databases">
        <authorList>
            <person name="Kim K.M."/>
        </authorList>
    </citation>
    <scope>NUCLEOTIDE SEQUENCE [LARGE SCALE GENOMIC DNA]</scope>
    <source>
        <strain evidence="2 3">KCTC 12363</strain>
    </source>
</reference>
<dbReference type="OrthoDB" id="1139266at2"/>
<gene>
    <name evidence="2" type="ORF">CA2015_0732</name>
</gene>
<sequence length="154" mass="17269">MSITEAIEVFNKLLKTTDNKGEIKIYKGFIQILNSLKSKGLTESQSPIIQKELDSLQLDASTDNLKKYYKQKLSEFKVFLKEEFYFTTEKHYTEIGMVYGMIFGTALGMFYGTSIESLLGSSMSLSMGTTLGMLLGILYGARKDAEAKKLGRVV</sequence>
<feature type="transmembrane region" description="Helical" evidence="1">
    <location>
        <begin position="95"/>
        <end position="112"/>
    </location>
</feature>
<feature type="transmembrane region" description="Helical" evidence="1">
    <location>
        <begin position="118"/>
        <end position="141"/>
    </location>
</feature>
<name>A0A0H4PAN2_9BACT</name>
<keyword evidence="1" id="KW-1133">Transmembrane helix</keyword>
<dbReference type="AlphaFoldDB" id="A0A0H4PAN2"/>
<dbReference type="STRING" id="320787.CA2015_0732"/>
<keyword evidence="1" id="KW-0472">Membrane</keyword>
<dbReference type="KEGG" id="camu:CA2015_0732"/>
<dbReference type="EMBL" id="CP012040">
    <property type="protein sequence ID" value="AKP50195.1"/>
    <property type="molecule type" value="Genomic_DNA"/>
</dbReference>
<organism evidence="2 3">
    <name type="scientific">Cyclobacterium amurskyense</name>
    <dbReference type="NCBI Taxonomy" id="320787"/>
    <lineage>
        <taxon>Bacteria</taxon>
        <taxon>Pseudomonadati</taxon>
        <taxon>Bacteroidota</taxon>
        <taxon>Cytophagia</taxon>
        <taxon>Cytophagales</taxon>
        <taxon>Cyclobacteriaceae</taxon>
        <taxon>Cyclobacterium</taxon>
    </lineage>
</organism>
<dbReference type="Proteomes" id="UP000036520">
    <property type="component" value="Chromosome"/>
</dbReference>
<dbReference type="RefSeq" id="WP_048640659.1">
    <property type="nucleotide sequence ID" value="NZ_CP012040.1"/>
</dbReference>
<evidence type="ECO:0000313" key="3">
    <source>
        <dbReference type="Proteomes" id="UP000036520"/>
    </source>
</evidence>
<proteinExistence type="predicted"/>